<keyword evidence="3" id="KW-1185">Reference proteome</keyword>
<dbReference type="RefSeq" id="WP_092735044.1">
    <property type="nucleotide sequence ID" value="NZ_FMXE01000055.1"/>
</dbReference>
<dbReference type="OrthoDB" id="1148871at2"/>
<dbReference type="Pfam" id="PF13470">
    <property type="entry name" value="PIN_3"/>
    <property type="match status" value="1"/>
</dbReference>
<evidence type="ECO:0000313" key="3">
    <source>
        <dbReference type="Proteomes" id="UP000198756"/>
    </source>
</evidence>
<dbReference type="STRING" id="279824.SAMN03080617_04301"/>
<dbReference type="InterPro" id="IPR002716">
    <property type="entry name" value="PIN_dom"/>
</dbReference>
<organism evidence="2 3">
    <name type="scientific">Algoriphagus alkaliphilus</name>
    <dbReference type="NCBI Taxonomy" id="279824"/>
    <lineage>
        <taxon>Bacteria</taxon>
        <taxon>Pseudomonadati</taxon>
        <taxon>Bacteroidota</taxon>
        <taxon>Cytophagia</taxon>
        <taxon>Cytophagales</taxon>
        <taxon>Cyclobacteriaceae</taxon>
        <taxon>Algoriphagus</taxon>
    </lineage>
</organism>
<sequence>MVKIFLDTNVILDLLGKREPFYEDAKLFLNLHSNGLARLQIAESSLGNLYYLAFNVYKLEYSEFTLSEFITVCDILSAGKEVIYKSLNSNFKDKEDALQYYTALVNRCDFLITRDKKDFKYADEIPVISPKEFFAN</sequence>
<evidence type="ECO:0000259" key="1">
    <source>
        <dbReference type="Pfam" id="PF13470"/>
    </source>
</evidence>
<accession>A0A1G5ZQV3</accession>
<gene>
    <name evidence="2" type="ORF">SAMN03080617_04301</name>
</gene>
<dbReference type="Proteomes" id="UP000198756">
    <property type="component" value="Unassembled WGS sequence"/>
</dbReference>
<dbReference type="CDD" id="cd09854">
    <property type="entry name" value="PIN_VapC-like"/>
    <property type="match status" value="1"/>
</dbReference>
<proteinExistence type="predicted"/>
<dbReference type="SUPFAM" id="SSF88723">
    <property type="entry name" value="PIN domain-like"/>
    <property type="match status" value="1"/>
</dbReference>
<feature type="domain" description="PIN" evidence="1">
    <location>
        <begin position="3"/>
        <end position="117"/>
    </location>
</feature>
<name>A0A1G5ZQV3_9BACT</name>
<dbReference type="InterPro" id="IPR029060">
    <property type="entry name" value="PIN-like_dom_sf"/>
</dbReference>
<evidence type="ECO:0000313" key="2">
    <source>
        <dbReference type="EMBL" id="SDA96856.1"/>
    </source>
</evidence>
<dbReference type="AlphaFoldDB" id="A0A1G5ZQV3"/>
<dbReference type="Gene3D" id="3.40.50.1010">
    <property type="entry name" value="5'-nuclease"/>
    <property type="match status" value="1"/>
</dbReference>
<protein>
    <submittedName>
        <fullName evidence="2">Predicted nucleic acid-binding protein, contains PIN domain</fullName>
    </submittedName>
</protein>
<reference evidence="3" key="1">
    <citation type="submission" date="2016-10" db="EMBL/GenBank/DDBJ databases">
        <authorList>
            <person name="Varghese N."/>
            <person name="Submissions S."/>
        </authorList>
    </citation>
    <scope>NUCLEOTIDE SEQUENCE [LARGE SCALE GENOMIC DNA]</scope>
    <source>
        <strain evidence="3">DSM 22703</strain>
    </source>
</reference>
<dbReference type="EMBL" id="FMXE01000055">
    <property type="protein sequence ID" value="SDA96856.1"/>
    <property type="molecule type" value="Genomic_DNA"/>
</dbReference>